<feature type="compositionally biased region" description="Basic residues" evidence="1">
    <location>
        <begin position="314"/>
        <end position="323"/>
    </location>
</feature>
<feature type="region of interest" description="Disordered" evidence="1">
    <location>
        <begin position="252"/>
        <end position="394"/>
    </location>
</feature>
<sequence length="474" mass="52710">MRPFQSPPRQSPPTPTSTGLFSNSHSDGICRACSVKSKAVDHSKKLVQEAEQQTTVLESVAHQLDLRTTLLDLRSHATANDFPDTSTSFLRNMISTLYPDEDERLLGVSSALIFDHPRTNHGGRNAVVYANRPAVAILLSILYQWACLDRLGNPRHFELSNLLDLIFQDPLLSALLQEGVDEANPTEFQVGQAIKKKLEYFLRHGPTNSKVYTFKLSNGEKVKVNMAEVVKRCRKAASDVEAEDEEAAVNMLRERGEGEVDESDSDKVGVRSGRGGGNLEFNSEGGGRDWDEYSPADPRLEEREETRRASQKEKGKKRKKKNKGATPTTTTSTTTTTTARTSTSTAGTKRSREEEGEGGQGKGKESGEVVKLSKKQRKKARKKAKQQALERENEEIHRGGPRCIGWAPCMGPDCTQFYDCTVCGCTCCLECRHAYGGEEKLTKCQECWVEEARGDDKEVMRRKAVIFKVGQEDM</sequence>
<feature type="compositionally biased region" description="Basic residues" evidence="1">
    <location>
        <begin position="372"/>
        <end position="385"/>
    </location>
</feature>
<feature type="region of interest" description="Disordered" evidence="1">
    <location>
        <begin position="1"/>
        <end position="23"/>
    </location>
</feature>
<dbReference type="EMBL" id="BRYA01000508">
    <property type="protein sequence ID" value="GMI20344.1"/>
    <property type="molecule type" value="Genomic_DNA"/>
</dbReference>
<keyword evidence="3" id="KW-1185">Reference proteome</keyword>
<feature type="compositionally biased region" description="Basic and acidic residues" evidence="1">
    <location>
        <begin position="298"/>
        <end position="313"/>
    </location>
</feature>
<organism evidence="2 3">
    <name type="scientific">Triparma columacea</name>
    <dbReference type="NCBI Taxonomy" id="722753"/>
    <lineage>
        <taxon>Eukaryota</taxon>
        <taxon>Sar</taxon>
        <taxon>Stramenopiles</taxon>
        <taxon>Ochrophyta</taxon>
        <taxon>Bolidophyceae</taxon>
        <taxon>Parmales</taxon>
        <taxon>Triparmaceae</taxon>
        <taxon>Triparma</taxon>
    </lineage>
</organism>
<feature type="compositionally biased region" description="Low complexity" evidence="1">
    <location>
        <begin position="325"/>
        <end position="348"/>
    </location>
</feature>
<evidence type="ECO:0000313" key="2">
    <source>
        <dbReference type="EMBL" id="GMI20344.1"/>
    </source>
</evidence>
<gene>
    <name evidence="2" type="ORF">TrCOL_g9842</name>
</gene>
<accession>A0A9W7FW32</accession>
<comment type="caution">
    <text evidence="2">The sequence shown here is derived from an EMBL/GenBank/DDBJ whole genome shotgun (WGS) entry which is preliminary data.</text>
</comment>
<dbReference type="AlphaFoldDB" id="A0A9W7FW32"/>
<name>A0A9W7FW32_9STRA</name>
<dbReference type="Proteomes" id="UP001165065">
    <property type="component" value="Unassembled WGS sequence"/>
</dbReference>
<proteinExistence type="predicted"/>
<protein>
    <submittedName>
        <fullName evidence="2">Uncharacterized protein</fullName>
    </submittedName>
</protein>
<feature type="compositionally biased region" description="Pro residues" evidence="1">
    <location>
        <begin position="1"/>
        <end position="15"/>
    </location>
</feature>
<evidence type="ECO:0000313" key="3">
    <source>
        <dbReference type="Proteomes" id="UP001165065"/>
    </source>
</evidence>
<evidence type="ECO:0000256" key="1">
    <source>
        <dbReference type="SAM" id="MobiDB-lite"/>
    </source>
</evidence>
<reference evidence="3" key="1">
    <citation type="journal article" date="2023" name="Commun. Biol.">
        <title>Genome analysis of Parmales, the sister group of diatoms, reveals the evolutionary specialization of diatoms from phago-mixotrophs to photoautotrophs.</title>
        <authorList>
            <person name="Ban H."/>
            <person name="Sato S."/>
            <person name="Yoshikawa S."/>
            <person name="Yamada K."/>
            <person name="Nakamura Y."/>
            <person name="Ichinomiya M."/>
            <person name="Sato N."/>
            <person name="Blanc-Mathieu R."/>
            <person name="Endo H."/>
            <person name="Kuwata A."/>
            <person name="Ogata H."/>
        </authorList>
    </citation>
    <scope>NUCLEOTIDE SEQUENCE [LARGE SCALE GENOMIC DNA]</scope>
</reference>
<dbReference type="OrthoDB" id="10592373at2759"/>